<dbReference type="PANTHER" id="PTHR43800:SF1">
    <property type="entry name" value="PEPTIDYL-LYSINE N-ACETYLTRANSFERASE YJAB"/>
    <property type="match status" value="1"/>
</dbReference>
<dbReference type="CDD" id="cd04301">
    <property type="entry name" value="NAT_SF"/>
    <property type="match status" value="1"/>
</dbReference>
<dbReference type="Proteomes" id="UP000286100">
    <property type="component" value="Unassembled WGS sequence"/>
</dbReference>
<dbReference type="InterPro" id="IPR000182">
    <property type="entry name" value="GNAT_dom"/>
</dbReference>
<evidence type="ECO:0000313" key="5">
    <source>
        <dbReference type="Proteomes" id="UP000286100"/>
    </source>
</evidence>
<keyword evidence="1 4" id="KW-0808">Transferase</keyword>
<dbReference type="GO" id="GO:0016747">
    <property type="term" value="F:acyltransferase activity, transferring groups other than amino-acyl groups"/>
    <property type="evidence" value="ECO:0007669"/>
    <property type="project" value="InterPro"/>
</dbReference>
<feature type="domain" description="N-acetyltransferase" evidence="3">
    <location>
        <begin position="37"/>
        <end position="188"/>
    </location>
</feature>
<dbReference type="InterPro" id="IPR016181">
    <property type="entry name" value="Acyl_CoA_acyltransferase"/>
</dbReference>
<dbReference type="RefSeq" id="WP_119764171.1">
    <property type="nucleotide sequence ID" value="NZ_QYUM01000004.1"/>
</dbReference>
<keyword evidence="5" id="KW-1185">Reference proteome</keyword>
<accession>A0A418W5X0</accession>
<dbReference type="OrthoDB" id="275336at2"/>
<proteinExistence type="predicted"/>
<evidence type="ECO:0000259" key="3">
    <source>
        <dbReference type="PROSITE" id="PS51186"/>
    </source>
</evidence>
<dbReference type="Pfam" id="PF00583">
    <property type="entry name" value="Acetyltransf_1"/>
    <property type="match status" value="1"/>
</dbReference>
<organism evidence="4 5">
    <name type="scientific">Sphingomonas cavernae</name>
    <dbReference type="NCBI Taxonomy" id="2320861"/>
    <lineage>
        <taxon>Bacteria</taxon>
        <taxon>Pseudomonadati</taxon>
        <taxon>Pseudomonadota</taxon>
        <taxon>Alphaproteobacteria</taxon>
        <taxon>Sphingomonadales</taxon>
        <taxon>Sphingomonadaceae</taxon>
        <taxon>Sphingomonas</taxon>
    </lineage>
</organism>
<evidence type="ECO:0000313" key="4">
    <source>
        <dbReference type="EMBL" id="RJF85431.1"/>
    </source>
</evidence>
<gene>
    <name evidence="4" type="ORF">D3876_15940</name>
</gene>
<dbReference type="EMBL" id="QYUM01000004">
    <property type="protein sequence ID" value="RJF85431.1"/>
    <property type="molecule type" value="Genomic_DNA"/>
</dbReference>
<sequence>MGLSAVPKGQVAAIVTSLEMLESPARRPLPASPLRLERWRAPSPEKYRVLFRRVGEPWLWFSRLIMDDDRLIEIIHDERDEIYAVVDAQGIEVGILELDFREEGQCELGFFGLVPELSGQGHGRWLMAQAMALGWRKGIKRLWVHTCTLDSPGALGFYRRQGFTPFARSVETFDDPRLHGWLPRQAAPHVPLIEG</sequence>
<evidence type="ECO:0000256" key="1">
    <source>
        <dbReference type="ARBA" id="ARBA00022679"/>
    </source>
</evidence>
<keyword evidence="2" id="KW-0012">Acyltransferase</keyword>
<evidence type="ECO:0000256" key="2">
    <source>
        <dbReference type="ARBA" id="ARBA00023315"/>
    </source>
</evidence>
<dbReference type="PROSITE" id="PS51186">
    <property type="entry name" value="GNAT"/>
    <property type="match status" value="1"/>
</dbReference>
<dbReference type="PANTHER" id="PTHR43800">
    <property type="entry name" value="PEPTIDYL-LYSINE N-ACETYLTRANSFERASE YJAB"/>
    <property type="match status" value="1"/>
</dbReference>
<reference evidence="4 5" key="1">
    <citation type="submission" date="2018-09" db="EMBL/GenBank/DDBJ databases">
        <authorList>
            <person name="Zhu H."/>
        </authorList>
    </citation>
    <scope>NUCLEOTIDE SEQUENCE [LARGE SCALE GENOMIC DNA]</scope>
    <source>
        <strain evidence="4 5">K2R01-6</strain>
    </source>
</reference>
<dbReference type="SUPFAM" id="SSF55729">
    <property type="entry name" value="Acyl-CoA N-acyltransferases (Nat)"/>
    <property type="match status" value="1"/>
</dbReference>
<protein>
    <submittedName>
        <fullName evidence="4">GNAT family N-acetyltransferase</fullName>
    </submittedName>
</protein>
<dbReference type="AlphaFoldDB" id="A0A418W5X0"/>
<name>A0A418W5X0_9SPHN</name>
<dbReference type="Gene3D" id="3.40.630.30">
    <property type="match status" value="1"/>
</dbReference>
<comment type="caution">
    <text evidence="4">The sequence shown here is derived from an EMBL/GenBank/DDBJ whole genome shotgun (WGS) entry which is preliminary data.</text>
</comment>